<dbReference type="GO" id="GO:0016491">
    <property type="term" value="F:oxidoreductase activity"/>
    <property type="evidence" value="ECO:0007669"/>
    <property type="project" value="InterPro"/>
</dbReference>
<reference evidence="3" key="1">
    <citation type="journal article" date="2014" name="Int. J. Syst. Evol. Microbiol.">
        <title>Complete genome sequence of Corynebacterium casei LMG S-19264T (=DSM 44701T), isolated from a smear-ripened cheese.</title>
        <authorList>
            <consortium name="US DOE Joint Genome Institute (JGI-PGF)"/>
            <person name="Walter F."/>
            <person name="Albersmeier A."/>
            <person name="Kalinowski J."/>
            <person name="Ruckert C."/>
        </authorList>
    </citation>
    <scope>NUCLEOTIDE SEQUENCE</scope>
    <source>
        <strain evidence="3">JCM 31740</strain>
    </source>
</reference>
<evidence type="ECO:0000259" key="1">
    <source>
        <dbReference type="Pfam" id="PF01593"/>
    </source>
</evidence>
<dbReference type="Proteomes" id="UP000616143">
    <property type="component" value="Unassembled WGS sequence"/>
</dbReference>
<dbReference type="PANTHER" id="PTHR43734">
    <property type="entry name" value="PHYTOENE DESATURASE"/>
    <property type="match status" value="1"/>
</dbReference>
<dbReference type="Proteomes" id="UP000276741">
    <property type="component" value="Chromosome"/>
</dbReference>
<evidence type="ECO:0000313" key="2">
    <source>
        <dbReference type="EMBL" id="BBD73645.1"/>
    </source>
</evidence>
<dbReference type="InterPro" id="IPR002937">
    <property type="entry name" value="Amino_oxidase"/>
</dbReference>
<dbReference type="Gene3D" id="3.50.50.60">
    <property type="entry name" value="FAD/NAD(P)-binding domain"/>
    <property type="match status" value="2"/>
</dbReference>
<reference evidence="4" key="2">
    <citation type="submission" date="2018-04" db="EMBL/GenBank/DDBJ databases">
        <title>Complete genome sequence of Sulfodiicoccus acidiphilus strain HS-1.</title>
        <authorList>
            <person name="Sakai H.D."/>
            <person name="Kurosawa N."/>
        </authorList>
    </citation>
    <scope>NUCLEOTIDE SEQUENCE [LARGE SCALE GENOMIC DNA]</scope>
    <source>
        <strain evidence="4">HS-1</strain>
    </source>
</reference>
<organism evidence="2 4">
    <name type="scientific">Sulfodiicoccus acidiphilus</name>
    <dbReference type="NCBI Taxonomy" id="1670455"/>
    <lineage>
        <taxon>Archaea</taxon>
        <taxon>Thermoproteota</taxon>
        <taxon>Thermoprotei</taxon>
        <taxon>Sulfolobales</taxon>
        <taxon>Sulfolobaceae</taxon>
        <taxon>Sulfodiicoccus</taxon>
    </lineage>
</organism>
<reference evidence="2" key="3">
    <citation type="journal article" date="2019" name="BMC Res. Notes">
        <title>Complete genome sequence of the Sulfodiicoccus acidiphilus strain HS-1T, the first crenarchaeon that lacks polB3, isolated from an acidic hot spring in Ohwaku-dani, Hakone, Japan.</title>
        <authorList>
            <person name="Sakai H.D."/>
            <person name="Kurosawa N."/>
        </authorList>
    </citation>
    <scope>NUCLEOTIDE SEQUENCE</scope>
    <source>
        <strain evidence="2">HS-1</strain>
    </source>
</reference>
<evidence type="ECO:0000313" key="3">
    <source>
        <dbReference type="EMBL" id="GGU02085.1"/>
    </source>
</evidence>
<dbReference type="EMBL" id="BMQS01000021">
    <property type="protein sequence ID" value="GGU02085.1"/>
    <property type="molecule type" value="Genomic_DNA"/>
</dbReference>
<dbReference type="KEGG" id="sacd:HS1genome_2034"/>
<proteinExistence type="predicted"/>
<evidence type="ECO:0000313" key="4">
    <source>
        <dbReference type="Proteomes" id="UP000276741"/>
    </source>
</evidence>
<dbReference type="PANTHER" id="PTHR43734:SF1">
    <property type="entry name" value="PHYTOENE DESATURASE"/>
    <property type="match status" value="1"/>
</dbReference>
<dbReference type="EMBL" id="AP018553">
    <property type="protein sequence ID" value="BBD73645.1"/>
    <property type="molecule type" value="Genomic_DNA"/>
</dbReference>
<dbReference type="Pfam" id="PF01593">
    <property type="entry name" value="Amino_oxidase"/>
    <property type="match status" value="1"/>
</dbReference>
<reference evidence="3" key="4">
    <citation type="submission" date="2020-09" db="EMBL/GenBank/DDBJ databases">
        <authorList>
            <person name="Sun Q."/>
            <person name="Ohkuma M."/>
        </authorList>
    </citation>
    <scope>NUCLEOTIDE SEQUENCE</scope>
    <source>
        <strain evidence="3">JCM 31740</strain>
    </source>
</reference>
<dbReference type="GeneID" id="38667499"/>
<dbReference type="RefSeq" id="WP_229768262.1">
    <property type="nucleotide sequence ID" value="NZ_AP018553.1"/>
</dbReference>
<gene>
    <name evidence="3" type="ORF">GCM10007116_19010</name>
    <name evidence="2" type="ORF">HS1genome_2034</name>
</gene>
<name>A0A348B643_9CREN</name>
<dbReference type="InterPro" id="IPR036188">
    <property type="entry name" value="FAD/NAD-bd_sf"/>
</dbReference>
<dbReference type="AlphaFoldDB" id="A0A348B643"/>
<accession>A0A348B643</accession>
<sequence>MVVGAGIGGLSVAALLARGGVEVEVLEKLSSPGGRARTLRVGEYKFDMGPSWYLMPEVMHGLFRELGRDPSDYFKLKKLNPSFKLKVGERDLEVPSNVEELLQVVHRVERGAGSKMSVYISTVKQMYDLALKKLLYRPFESLIDIIDPEILKEVRSLNLLSSLHNFNRKFFSSDLLLKLVDFSSVFLGGDPYRVPGLYALVNYPVLGQGVFYPEGGFGNVVESLVSLGTELGVTYSYEEEVVGVEVKGDRMSAVRTSKRRVEETCSCSTPIMFTRSPCCLTTTGTSVPNTGKRRPWLLPLCWPTWD</sequence>
<keyword evidence="4" id="KW-1185">Reference proteome</keyword>
<dbReference type="SUPFAM" id="SSF51905">
    <property type="entry name" value="FAD/NAD(P)-binding domain"/>
    <property type="match status" value="1"/>
</dbReference>
<protein>
    <recommendedName>
        <fullName evidence="1">Amine oxidase domain-containing protein</fullName>
    </recommendedName>
</protein>
<feature type="domain" description="Amine oxidase" evidence="1">
    <location>
        <begin position="7"/>
        <end position="261"/>
    </location>
</feature>